<evidence type="ECO:0000256" key="2">
    <source>
        <dbReference type="ARBA" id="ARBA00009140"/>
    </source>
</evidence>
<dbReference type="InterPro" id="IPR025770">
    <property type="entry name" value="PPMT_MeTrfase"/>
</dbReference>
<dbReference type="EC" id="2.1.1.100" evidence="3 10"/>
<dbReference type="InterPro" id="IPR007269">
    <property type="entry name" value="ICMT_MeTrfase"/>
</dbReference>
<dbReference type="GO" id="GO:0004671">
    <property type="term" value="F:protein C-terminal S-isoprenylcysteine carboxyl O-methyltransferase activity"/>
    <property type="evidence" value="ECO:0007669"/>
    <property type="project" value="UniProtKB-EC"/>
</dbReference>
<evidence type="ECO:0000256" key="1">
    <source>
        <dbReference type="ARBA" id="ARBA00004141"/>
    </source>
</evidence>
<evidence type="ECO:0000256" key="6">
    <source>
        <dbReference type="ARBA" id="ARBA00022691"/>
    </source>
</evidence>
<evidence type="ECO:0000313" key="13">
    <source>
        <dbReference type="Proteomes" id="UP000318582"/>
    </source>
</evidence>
<comment type="caution">
    <text evidence="12">The sequence shown here is derived from an EMBL/GenBank/DDBJ whole genome shotgun (WGS) entry which is preliminary data.</text>
</comment>
<comment type="similarity">
    <text evidence="2 10">Belongs to the class VI-like SAM-binding methyltransferase superfamily. Isoprenylcysteine carboxyl methyltransferase family.</text>
</comment>
<feature type="transmembrane region" description="Helical" evidence="10">
    <location>
        <begin position="128"/>
        <end position="153"/>
    </location>
</feature>
<evidence type="ECO:0000256" key="9">
    <source>
        <dbReference type="ARBA" id="ARBA00023136"/>
    </source>
</evidence>
<feature type="transmembrane region" description="Helical" evidence="10">
    <location>
        <begin position="237"/>
        <end position="256"/>
    </location>
</feature>
<keyword evidence="13" id="KW-1185">Reference proteome</keyword>
<name>A0A507E2R5_9FUNG</name>
<dbReference type="EMBL" id="QEAQ01000037">
    <property type="protein sequence ID" value="TPX58363.1"/>
    <property type="molecule type" value="Genomic_DNA"/>
</dbReference>
<feature type="region of interest" description="Disordered" evidence="11">
    <location>
        <begin position="1"/>
        <end position="34"/>
    </location>
</feature>
<feature type="transmembrane region" description="Helical" evidence="10">
    <location>
        <begin position="326"/>
        <end position="343"/>
    </location>
</feature>
<keyword evidence="6 10" id="KW-0949">S-adenosyl-L-methionine</keyword>
<feature type="transmembrane region" description="Helical" evidence="10">
    <location>
        <begin position="302"/>
        <end position="320"/>
    </location>
</feature>
<evidence type="ECO:0000256" key="8">
    <source>
        <dbReference type="ARBA" id="ARBA00022989"/>
    </source>
</evidence>
<keyword evidence="5 12" id="KW-0808">Transferase</keyword>
<evidence type="ECO:0000256" key="4">
    <source>
        <dbReference type="ARBA" id="ARBA00022603"/>
    </source>
</evidence>
<gene>
    <name evidence="12" type="primary">STE14</name>
    <name evidence="12" type="ORF">PhCBS80983_g03188</name>
</gene>
<feature type="transmembrane region" description="Helical" evidence="10">
    <location>
        <begin position="262"/>
        <end position="281"/>
    </location>
</feature>
<dbReference type="PANTHER" id="PTHR12714">
    <property type="entry name" value="PROTEIN-S ISOPRENYLCYSTEINE O-METHYLTRANSFERASE"/>
    <property type="match status" value="1"/>
</dbReference>
<keyword evidence="8 10" id="KW-1133">Transmembrane helix</keyword>
<keyword evidence="9 10" id="KW-0472">Membrane</keyword>
<keyword evidence="7 10" id="KW-0812">Transmembrane</keyword>
<proteinExistence type="inferred from homology"/>
<reference evidence="12 13" key="1">
    <citation type="journal article" date="2019" name="Sci. Rep.">
        <title>Comparative genomics of chytrid fungi reveal insights into the obligate biotrophic and pathogenic lifestyle of Synchytrium endobioticum.</title>
        <authorList>
            <person name="van de Vossenberg B.T.L.H."/>
            <person name="Warris S."/>
            <person name="Nguyen H.D.T."/>
            <person name="van Gent-Pelzer M.P.E."/>
            <person name="Joly D.L."/>
            <person name="van de Geest H.C."/>
            <person name="Bonants P.J.M."/>
            <person name="Smith D.S."/>
            <person name="Levesque C.A."/>
            <person name="van der Lee T.A.J."/>
        </authorList>
    </citation>
    <scope>NUCLEOTIDE SEQUENCE [LARGE SCALE GENOMIC DNA]</scope>
    <source>
        <strain evidence="12 13">CBS 809.83</strain>
    </source>
</reference>
<feature type="transmembrane region" description="Helical" evidence="10">
    <location>
        <begin position="80"/>
        <end position="99"/>
    </location>
</feature>
<dbReference type="STRING" id="109895.A0A507E2R5"/>
<evidence type="ECO:0000256" key="7">
    <source>
        <dbReference type="ARBA" id="ARBA00022692"/>
    </source>
</evidence>
<evidence type="ECO:0000256" key="5">
    <source>
        <dbReference type="ARBA" id="ARBA00022679"/>
    </source>
</evidence>
<dbReference type="PANTHER" id="PTHR12714:SF9">
    <property type="entry name" value="PROTEIN-S-ISOPRENYLCYSTEINE O-METHYLTRANSFERASE"/>
    <property type="match status" value="1"/>
</dbReference>
<keyword evidence="4 10" id="KW-0489">Methyltransferase</keyword>
<dbReference type="Gene3D" id="1.20.120.1630">
    <property type="match status" value="1"/>
</dbReference>
<evidence type="ECO:0000256" key="10">
    <source>
        <dbReference type="RuleBase" id="RU362022"/>
    </source>
</evidence>
<feature type="transmembrane region" description="Helical" evidence="10">
    <location>
        <begin position="51"/>
        <end position="68"/>
    </location>
</feature>
<protein>
    <recommendedName>
        <fullName evidence="3 10">Protein-S-isoprenylcysteine O-methyltransferase</fullName>
        <ecNumber evidence="3 10">2.1.1.100</ecNumber>
    </recommendedName>
</protein>
<comment type="subcellular location">
    <subcellularLocation>
        <location evidence="10">Endoplasmic reticulum membrane</location>
        <topology evidence="10">Multi-pass membrane protein</topology>
    </subcellularLocation>
    <subcellularLocation>
        <location evidence="1">Membrane</location>
        <topology evidence="1">Multi-pass membrane protein</topology>
    </subcellularLocation>
</comment>
<comment type="catalytic activity">
    <reaction evidence="10">
        <text>[protein]-C-terminal S-[(2E,6E)-farnesyl]-L-cysteine + S-adenosyl-L-methionine = [protein]-C-terminal S-[(2E,6E)-farnesyl]-L-cysteine methyl ester + S-adenosyl-L-homocysteine</text>
        <dbReference type="Rhea" id="RHEA:21672"/>
        <dbReference type="Rhea" id="RHEA-COMP:12125"/>
        <dbReference type="Rhea" id="RHEA-COMP:12126"/>
        <dbReference type="ChEBI" id="CHEBI:57856"/>
        <dbReference type="ChEBI" id="CHEBI:59789"/>
        <dbReference type="ChEBI" id="CHEBI:90510"/>
        <dbReference type="ChEBI" id="CHEBI:90511"/>
        <dbReference type="EC" id="2.1.1.100"/>
    </reaction>
</comment>
<sequence>MSPNSSPGRAARSPRQRTESESGKRSRHAPTHINNSLGFPLLTTEHTPQNVALNAFGLGVLAGLGIALRWTECMSLATTAYCVLASVGLILEYITRAMLKQEQGLKSFVIGGKHRDNLFLYLGPIEYALRWMLLPTISHLTAVSSVGVILAIAAQNVRTFSLIGLGSSPQDRSALRIARLALRGWQISIQIVLCNPLCLAGQCMFGTASSPGRSQPESGLGPLGLPIFDGHHTPQNIAAHAYLLGCLHGLGVALGFCSTDFRGLGFFVGSLALFHVLEYLCTAMYRSDVKMSAFLLNNGREYQMAMAAGVVEYFVWYFVYPPMNAFRWWNWIALIGMVAAQYLRSAAMITAGSNFTHLIAAEKDPSHTLVTTGIYATFRHPSYTAFYYWAVCTQLTANNPFCSLAFSLALYKFFRDRIIYEERTLIEFFGDEYERYIRTAKVWIPYIE</sequence>
<accession>A0A507E2R5</accession>
<keyword evidence="10" id="KW-0256">Endoplasmic reticulum</keyword>
<dbReference type="GO" id="GO:0005789">
    <property type="term" value="C:endoplasmic reticulum membrane"/>
    <property type="evidence" value="ECO:0007669"/>
    <property type="project" value="UniProtKB-SubCell"/>
</dbReference>
<organism evidence="12 13">
    <name type="scientific">Powellomyces hirtus</name>
    <dbReference type="NCBI Taxonomy" id="109895"/>
    <lineage>
        <taxon>Eukaryota</taxon>
        <taxon>Fungi</taxon>
        <taxon>Fungi incertae sedis</taxon>
        <taxon>Chytridiomycota</taxon>
        <taxon>Chytridiomycota incertae sedis</taxon>
        <taxon>Chytridiomycetes</taxon>
        <taxon>Spizellomycetales</taxon>
        <taxon>Powellomycetaceae</taxon>
        <taxon>Powellomyces</taxon>
    </lineage>
</organism>
<dbReference type="GO" id="GO:0032259">
    <property type="term" value="P:methylation"/>
    <property type="evidence" value="ECO:0007669"/>
    <property type="project" value="UniProtKB-KW"/>
</dbReference>
<evidence type="ECO:0000256" key="3">
    <source>
        <dbReference type="ARBA" id="ARBA00012151"/>
    </source>
</evidence>
<dbReference type="PROSITE" id="PS51564">
    <property type="entry name" value="SAM_ICMT"/>
    <property type="match status" value="1"/>
</dbReference>
<dbReference type="Pfam" id="PF04140">
    <property type="entry name" value="ICMT"/>
    <property type="match status" value="1"/>
</dbReference>
<evidence type="ECO:0000313" key="12">
    <source>
        <dbReference type="EMBL" id="TPX58363.1"/>
    </source>
</evidence>
<evidence type="ECO:0000256" key="11">
    <source>
        <dbReference type="SAM" id="MobiDB-lite"/>
    </source>
</evidence>
<dbReference type="AlphaFoldDB" id="A0A507E2R5"/>
<dbReference type="Proteomes" id="UP000318582">
    <property type="component" value="Unassembled WGS sequence"/>
</dbReference>